<dbReference type="EnsemblMetazoa" id="MDOA000319-RB">
    <property type="protein sequence ID" value="MDOA000319-PB"/>
    <property type="gene ID" value="MDOA000319"/>
</dbReference>
<dbReference type="RefSeq" id="XP_019890300.1">
    <property type="nucleotide sequence ID" value="XM_020034741.1"/>
</dbReference>
<dbReference type="VEuPathDB" id="VectorBase:MDOA000319"/>
<dbReference type="eggNOG" id="KOG2160">
    <property type="taxonomic scope" value="Eukaryota"/>
</dbReference>
<dbReference type="InterPro" id="IPR011989">
    <property type="entry name" value="ARM-like"/>
</dbReference>
<sequence>MERQPKNLQDLLKFAIRYQTNEDCGPSKYDEMDPEKKEFLEKVLKSMTVDVMDELAKAIQILEDPATSDDDKVDALDVVRDYIDNMDFANSFVKLGGTDILIKCIKSDVVALRTNAIKVLAEMSQNNVYCQQHFVENNIVELLISYLQDKDQEVVASSLYALSSLMQNYEPATLEFSKHGGIVGVQNCLSSLNSRVFVKSCFLISSISAQFPKICEEFVKGNTFAKLCENLECVGDFDIKIEALLNAMATLTDSGSFDAKSVASNDVTPVLENMLKNIKGLPQCEEMEMYARKIQEKLR</sequence>
<feature type="domain" description="Nucleotide exchange factor Fes1" evidence="2">
    <location>
        <begin position="8"/>
        <end position="91"/>
    </location>
</feature>
<dbReference type="InterPro" id="IPR050693">
    <property type="entry name" value="Hsp70_NEF-Inhibitors"/>
</dbReference>
<proteinExistence type="predicted"/>
<dbReference type="Pfam" id="PF08609">
    <property type="entry name" value="Fes1"/>
    <property type="match status" value="1"/>
</dbReference>
<dbReference type="STRING" id="7370.A0A1I8M1M2"/>
<dbReference type="InterPro" id="IPR013918">
    <property type="entry name" value="Nucleotide_exch_fac_Fes1"/>
</dbReference>
<evidence type="ECO:0000313" key="4">
    <source>
        <dbReference type="Proteomes" id="UP001652621"/>
    </source>
</evidence>
<evidence type="ECO:0000313" key="5">
    <source>
        <dbReference type="RefSeq" id="XP_019890300.1"/>
    </source>
</evidence>
<keyword evidence="4" id="KW-1185">Reference proteome</keyword>
<dbReference type="Gene3D" id="1.25.10.10">
    <property type="entry name" value="Leucine-rich Repeat Variant"/>
    <property type="match status" value="1"/>
</dbReference>
<dbReference type="GO" id="GO:0000774">
    <property type="term" value="F:adenyl-nucleotide exchange factor activity"/>
    <property type="evidence" value="ECO:0007669"/>
    <property type="project" value="TreeGrafter"/>
</dbReference>
<protein>
    <submittedName>
        <fullName evidence="5">Hsp70 nucleotide exchange factor FES1</fullName>
    </submittedName>
</protein>
<keyword evidence="1" id="KW-0677">Repeat</keyword>
<evidence type="ECO:0000259" key="2">
    <source>
        <dbReference type="Pfam" id="PF08609"/>
    </source>
</evidence>
<dbReference type="PANTHER" id="PTHR19316">
    <property type="entry name" value="PROTEIN FOLDING REGULATOR"/>
    <property type="match status" value="1"/>
</dbReference>
<organism evidence="3">
    <name type="scientific">Musca domestica</name>
    <name type="common">House fly</name>
    <dbReference type="NCBI Taxonomy" id="7370"/>
    <lineage>
        <taxon>Eukaryota</taxon>
        <taxon>Metazoa</taxon>
        <taxon>Ecdysozoa</taxon>
        <taxon>Arthropoda</taxon>
        <taxon>Hexapoda</taxon>
        <taxon>Insecta</taxon>
        <taxon>Pterygota</taxon>
        <taxon>Neoptera</taxon>
        <taxon>Endopterygota</taxon>
        <taxon>Diptera</taxon>
        <taxon>Brachycera</taxon>
        <taxon>Muscomorpha</taxon>
        <taxon>Muscoidea</taxon>
        <taxon>Muscidae</taxon>
        <taxon>Musca</taxon>
    </lineage>
</organism>
<gene>
    <name evidence="3" type="primary">101896505</name>
    <name evidence="5" type="synonym">LOC101896505</name>
</gene>
<dbReference type="PANTHER" id="PTHR19316:SF18">
    <property type="entry name" value="HSP70-BINDING PROTEIN 1"/>
    <property type="match status" value="1"/>
</dbReference>
<evidence type="ECO:0000256" key="1">
    <source>
        <dbReference type="ARBA" id="ARBA00022737"/>
    </source>
</evidence>
<dbReference type="Proteomes" id="UP001652621">
    <property type="component" value="Unplaced"/>
</dbReference>
<dbReference type="SUPFAM" id="SSF48371">
    <property type="entry name" value="ARM repeat"/>
    <property type="match status" value="1"/>
</dbReference>
<dbReference type="GeneID" id="101896505"/>
<evidence type="ECO:0000313" key="3">
    <source>
        <dbReference type="EnsemblMetazoa" id="MDOA000319-PB"/>
    </source>
</evidence>
<reference evidence="5" key="2">
    <citation type="submission" date="2025-04" db="UniProtKB">
        <authorList>
            <consortium name="RefSeq"/>
        </authorList>
    </citation>
    <scope>IDENTIFICATION</scope>
    <source>
        <strain evidence="5">Aabys</strain>
    </source>
</reference>
<dbReference type="VEuPathDB" id="VectorBase:MDOMA2_008421"/>
<accession>A0A1I8M1M2</accession>
<dbReference type="OrthoDB" id="10250458at2759"/>
<reference evidence="3" key="1">
    <citation type="submission" date="2020-05" db="UniProtKB">
        <authorList>
            <consortium name="EnsemblMetazoa"/>
        </authorList>
    </citation>
    <scope>IDENTIFICATION</scope>
    <source>
        <strain evidence="3">Aabys</strain>
    </source>
</reference>
<dbReference type="InterPro" id="IPR016024">
    <property type="entry name" value="ARM-type_fold"/>
</dbReference>
<dbReference type="KEGG" id="mde:101896505"/>
<dbReference type="AlphaFoldDB" id="A0A1I8M1M2"/>
<dbReference type="GO" id="GO:0005783">
    <property type="term" value="C:endoplasmic reticulum"/>
    <property type="evidence" value="ECO:0007669"/>
    <property type="project" value="TreeGrafter"/>
</dbReference>
<name>A0A1I8M1M2_MUSDO</name>